<dbReference type="RefSeq" id="WP_197309772.1">
    <property type="nucleotide sequence ID" value="NZ_JADZLT010000040.1"/>
</dbReference>
<dbReference type="Proteomes" id="UP000631694">
    <property type="component" value="Unassembled WGS sequence"/>
</dbReference>
<dbReference type="InterPro" id="IPR021719">
    <property type="entry name" value="Prot_inh_I78"/>
</dbReference>
<organism evidence="3 4">
    <name type="scientific">Methylobrevis albus</name>
    <dbReference type="NCBI Taxonomy" id="2793297"/>
    <lineage>
        <taxon>Bacteria</taxon>
        <taxon>Pseudomonadati</taxon>
        <taxon>Pseudomonadota</taxon>
        <taxon>Alphaproteobacteria</taxon>
        <taxon>Hyphomicrobiales</taxon>
        <taxon>Pleomorphomonadaceae</taxon>
        <taxon>Methylobrevis</taxon>
    </lineage>
</organism>
<keyword evidence="2" id="KW-0732">Signal</keyword>
<sequence>MVSQTGPHAYPRSAPFRRPVVFSLLAVLLAGCVSAPSGYPGDGPYPYPPPQPVPEAPVYGGPSAPRYPPPVYQPPVYAPPGGGPGYGQGAPIYQRPGYPPVYAPGTYPPVYDRREDYRGRPPAPGDYRAQPPAAGYPRGGAYPPPASGYPGGGAYPPATRLPQDAYPPAGGPSDPNRRDDRQRPGAGSPPPGQQSPVQPLPGRDAPGAGAGSGAGTGAGAPPAAARPSGRCSAGPASSVVGKRTSQSTVLEAQQKSGANAVRVVKPNEIKPEDYNGDRLNLVTGEGQTIVRVECG</sequence>
<dbReference type="Pfam" id="PF11720">
    <property type="entry name" value="Inhibitor_I78"/>
    <property type="match status" value="1"/>
</dbReference>
<feature type="compositionally biased region" description="Low complexity" evidence="1">
    <location>
        <begin position="219"/>
        <end position="234"/>
    </location>
</feature>
<keyword evidence="4" id="KW-1185">Reference proteome</keyword>
<evidence type="ECO:0000256" key="1">
    <source>
        <dbReference type="SAM" id="MobiDB-lite"/>
    </source>
</evidence>
<dbReference type="EMBL" id="JADZLT010000040">
    <property type="protein sequence ID" value="MBH0236669.1"/>
    <property type="molecule type" value="Genomic_DNA"/>
</dbReference>
<accession>A0A931HZP4</accession>
<reference evidence="3" key="1">
    <citation type="submission" date="2020-12" db="EMBL/GenBank/DDBJ databases">
        <title>Methylobrevis albus sp. nov., isolated from fresh water lack sediment.</title>
        <authorList>
            <person name="Zou Q."/>
        </authorList>
    </citation>
    <scope>NUCLEOTIDE SEQUENCE</scope>
    <source>
        <strain evidence="3">L22</strain>
    </source>
</reference>
<feature type="compositionally biased region" description="Low complexity" evidence="1">
    <location>
        <begin position="127"/>
        <end position="141"/>
    </location>
</feature>
<feature type="compositionally biased region" description="Low complexity" evidence="1">
    <location>
        <begin position="194"/>
        <end position="207"/>
    </location>
</feature>
<protein>
    <recommendedName>
        <fullName evidence="5">Peptidase inhibitor I78 family protein</fullName>
    </recommendedName>
</protein>
<proteinExistence type="predicted"/>
<feature type="signal peptide" evidence="2">
    <location>
        <begin position="1"/>
        <end position="35"/>
    </location>
</feature>
<feature type="compositionally biased region" description="Pro residues" evidence="1">
    <location>
        <begin position="65"/>
        <end position="82"/>
    </location>
</feature>
<name>A0A931HZP4_9HYPH</name>
<gene>
    <name evidence="3" type="ORF">I5731_02440</name>
</gene>
<feature type="compositionally biased region" description="Gly residues" evidence="1">
    <location>
        <begin position="208"/>
        <end position="218"/>
    </location>
</feature>
<feature type="compositionally biased region" description="Polar residues" evidence="1">
    <location>
        <begin position="243"/>
        <end position="257"/>
    </location>
</feature>
<comment type="caution">
    <text evidence="3">The sequence shown here is derived from an EMBL/GenBank/DDBJ whole genome shotgun (WGS) entry which is preliminary data.</text>
</comment>
<dbReference type="Gene3D" id="3.30.10.10">
    <property type="entry name" value="Trypsin Inhibitor V, subunit A"/>
    <property type="match status" value="1"/>
</dbReference>
<evidence type="ECO:0000256" key="2">
    <source>
        <dbReference type="SAM" id="SignalP"/>
    </source>
</evidence>
<feature type="chain" id="PRO_5037474264" description="Peptidase inhibitor I78 family protein" evidence="2">
    <location>
        <begin position="36"/>
        <end position="295"/>
    </location>
</feature>
<dbReference type="AlphaFoldDB" id="A0A931HZP4"/>
<feature type="compositionally biased region" description="Pro residues" evidence="1">
    <location>
        <begin position="43"/>
        <end position="55"/>
    </location>
</feature>
<evidence type="ECO:0008006" key="5">
    <source>
        <dbReference type="Google" id="ProtNLM"/>
    </source>
</evidence>
<feature type="region of interest" description="Disordered" evidence="1">
    <location>
        <begin position="42"/>
        <end position="92"/>
    </location>
</feature>
<evidence type="ECO:0000313" key="4">
    <source>
        <dbReference type="Proteomes" id="UP000631694"/>
    </source>
</evidence>
<feature type="region of interest" description="Disordered" evidence="1">
    <location>
        <begin position="104"/>
        <end position="264"/>
    </location>
</feature>
<evidence type="ECO:0000313" key="3">
    <source>
        <dbReference type="EMBL" id="MBH0236669.1"/>
    </source>
</evidence>